<evidence type="ECO:0000313" key="2">
    <source>
        <dbReference type="EMBL" id="HAV91800.1"/>
    </source>
</evidence>
<reference evidence="2 3" key="1">
    <citation type="journal article" date="2018" name="Nat. Biotechnol.">
        <title>A standardized bacterial taxonomy based on genome phylogeny substantially revises the tree of life.</title>
        <authorList>
            <person name="Parks D.H."/>
            <person name="Chuvochina M."/>
            <person name="Waite D.W."/>
            <person name="Rinke C."/>
            <person name="Skarshewski A."/>
            <person name="Chaumeil P.A."/>
            <person name="Hugenholtz P."/>
        </authorList>
    </citation>
    <scope>NUCLEOTIDE SEQUENCE [LARGE SCALE GENOMIC DNA]</scope>
    <source>
        <strain evidence="2">UBA9956</strain>
    </source>
</reference>
<protein>
    <recommendedName>
        <fullName evidence="1">Xylose isomerase-like TIM barrel domain-containing protein</fullName>
    </recommendedName>
</protein>
<evidence type="ECO:0000313" key="3">
    <source>
        <dbReference type="Proteomes" id="UP000264062"/>
    </source>
</evidence>
<dbReference type="Pfam" id="PF01261">
    <property type="entry name" value="AP_endonuc_2"/>
    <property type="match status" value="1"/>
</dbReference>
<dbReference type="InterPro" id="IPR013022">
    <property type="entry name" value="Xyl_isomerase-like_TIM-brl"/>
</dbReference>
<accession>A0A350H8D4</accession>
<comment type="caution">
    <text evidence="2">The sequence shown here is derived from an EMBL/GenBank/DDBJ whole genome shotgun (WGS) entry which is preliminary data.</text>
</comment>
<name>A0A350H8D4_UNCW3</name>
<dbReference type="PANTHER" id="PTHR12110:SF21">
    <property type="entry name" value="XYLOSE ISOMERASE-LIKE TIM BARREL DOMAIN-CONTAINING PROTEIN"/>
    <property type="match status" value="1"/>
</dbReference>
<dbReference type="Proteomes" id="UP000264062">
    <property type="component" value="Unassembled WGS sequence"/>
</dbReference>
<organism evidence="2 3">
    <name type="scientific">candidate division WOR-3 bacterium</name>
    <dbReference type="NCBI Taxonomy" id="2052148"/>
    <lineage>
        <taxon>Bacteria</taxon>
        <taxon>Bacteria division WOR-3</taxon>
    </lineage>
</organism>
<dbReference type="PANTHER" id="PTHR12110">
    <property type="entry name" value="HYDROXYPYRUVATE ISOMERASE"/>
    <property type="match status" value="1"/>
</dbReference>
<dbReference type="SUPFAM" id="SSF51658">
    <property type="entry name" value="Xylose isomerase-like"/>
    <property type="match status" value="1"/>
</dbReference>
<dbReference type="AlphaFoldDB" id="A0A350H8D4"/>
<evidence type="ECO:0000259" key="1">
    <source>
        <dbReference type="Pfam" id="PF01261"/>
    </source>
</evidence>
<dbReference type="InterPro" id="IPR050312">
    <property type="entry name" value="IolE/XylAMocC-like"/>
</dbReference>
<dbReference type="EMBL" id="DMZY01000041">
    <property type="protein sequence ID" value="HAV91800.1"/>
    <property type="molecule type" value="Genomic_DNA"/>
</dbReference>
<feature type="domain" description="Xylose isomerase-like TIM barrel" evidence="1">
    <location>
        <begin position="22"/>
        <end position="239"/>
    </location>
</feature>
<gene>
    <name evidence="2" type="ORF">DCW38_01285</name>
</gene>
<dbReference type="InterPro" id="IPR036237">
    <property type="entry name" value="Xyl_isomerase-like_sf"/>
</dbReference>
<sequence length="263" mass="29699">MRKTSISTAYFRDGKIDWGMIESSGFEFAEARCEDILPEDDPAEIENVKRELEKHSLKLSSLHSFLRGVDISSEDKWLRTKSLRELEKSIVTASRLSCKNVIVHLSGRLKRGCDRRQCLENGFASIREAEKMADDFSVELLLENLPSGYLISNENEIDEALSRGTKLCFDLGHALITKIDPLKFCSNKKNSIKAAHIHFNDSLSDSHSAFRGDDDLKLVKEMSELLLPDASFVLEMKTEERLSDLYLTIEKISGNNIKPEGGI</sequence>
<dbReference type="Gene3D" id="3.20.20.150">
    <property type="entry name" value="Divalent-metal-dependent TIM barrel enzymes"/>
    <property type="match status" value="1"/>
</dbReference>
<proteinExistence type="predicted"/>